<protein>
    <submittedName>
        <fullName evidence="9">ABC transporter permease</fullName>
    </submittedName>
</protein>
<accession>A0A7W4K9A3</accession>
<evidence type="ECO:0000256" key="7">
    <source>
        <dbReference type="RuleBase" id="RU363032"/>
    </source>
</evidence>
<dbReference type="AlphaFoldDB" id="A0A7W4K9A3"/>
<evidence type="ECO:0000256" key="5">
    <source>
        <dbReference type="ARBA" id="ARBA00022989"/>
    </source>
</evidence>
<gene>
    <name evidence="9" type="ORF">HLH28_14335</name>
</gene>
<dbReference type="SUPFAM" id="SSF161098">
    <property type="entry name" value="MetI-like"/>
    <property type="match status" value="1"/>
</dbReference>
<reference evidence="9 10" key="1">
    <citation type="submission" date="2020-04" db="EMBL/GenBank/DDBJ databases">
        <title>Description of novel Gluconacetobacter.</title>
        <authorList>
            <person name="Sombolestani A."/>
        </authorList>
    </citation>
    <scope>NUCLEOTIDE SEQUENCE [LARGE SCALE GENOMIC DNA]</scope>
    <source>
        <strain evidence="9 10">LMG 27802</strain>
    </source>
</reference>
<comment type="similarity">
    <text evidence="7">Belongs to the binding-protein-dependent transport system permease family.</text>
</comment>
<dbReference type="Pfam" id="PF00528">
    <property type="entry name" value="BPD_transp_1"/>
    <property type="match status" value="1"/>
</dbReference>
<evidence type="ECO:0000259" key="8">
    <source>
        <dbReference type="PROSITE" id="PS50928"/>
    </source>
</evidence>
<feature type="transmembrane region" description="Helical" evidence="7">
    <location>
        <begin position="125"/>
        <end position="144"/>
    </location>
</feature>
<dbReference type="PROSITE" id="PS50928">
    <property type="entry name" value="ABC_TM1"/>
    <property type="match status" value="1"/>
</dbReference>
<evidence type="ECO:0000313" key="9">
    <source>
        <dbReference type="EMBL" id="MBB2202731.1"/>
    </source>
</evidence>
<keyword evidence="2 7" id="KW-0813">Transport</keyword>
<dbReference type="PANTHER" id="PTHR30151">
    <property type="entry name" value="ALKANE SULFONATE ABC TRANSPORTER-RELATED, MEMBRANE SUBUNIT"/>
    <property type="match status" value="1"/>
</dbReference>
<proteinExistence type="inferred from homology"/>
<evidence type="ECO:0000256" key="2">
    <source>
        <dbReference type="ARBA" id="ARBA00022448"/>
    </source>
</evidence>
<dbReference type="InterPro" id="IPR035906">
    <property type="entry name" value="MetI-like_sf"/>
</dbReference>
<name>A0A7W4K9A3_9PROT</name>
<sequence>MTARRVVARTVRPLVTLAGLAALWWGIARLGGVPPYLLPSPDAVMRTMWMQRGLLADAAGTTLLETVLGLGLGMLGGAALALAMTASGVVRRWMMPLVLFSQAVPVFALAPLLVLWFGFGIASKVVMAVLVIFFPITSSFFDGLRRTPPDWLDLARTMGAAPWRVLVYVRLPAALPAFGSGLRVATAIAPIGAVVGEWVGASSGLGFLMQTANTRFETDLMFAALLVLATMTVLLWWGVDRLLARLLYWVPDSVVD</sequence>
<dbReference type="GO" id="GO:0005886">
    <property type="term" value="C:plasma membrane"/>
    <property type="evidence" value="ECO:0007669"/>
    <property type="project" value="UniProtKB-SubCell"/>
</dbReference>
<keyword evidence="6 7" id="KW-0472">Membrane</keyword>
<feature type="transmembrane region" description="Helical" evidence="7">
    <location>
        <begin position="54"/>
        <end position="85"/>
    </location>
</feature>
<keyword evidence="5 7" id="KW-1133">Transmembrane helix</keyword>
<keyword evidence="10" id="KW-1185">Reference proteome</keyword>
<dbReference type="InterPro" id="IPR000515">
    <property type="entry name" value="MetI-like"/>
</dbReference>
<dbReference type="PANTHER" id="PTHR30151:SF20">
    <property type="entry name" value="ABC TRANSPORTER PERMEASE PROTEIN HI_0355-RELATED"/>
    <property type="match status" value="1"/>
</dbReference>
<organism evidence="9 10">
    <name type="scientific">Gluconacetobacter tumulisoli</name>
    <dbReference type="NCBI Taxonomy" id="1286189"/>
    <lineage>
        <taxon>Bacteria</taxon>
        <taxon>Pseudomonadati</taxon>
        <taxon>Pseudomonadota</taxon>
        <taxon>Alphaproteobacteria</taxon>
        <taxon>Acetobacterales</taxon>
        <taxon>Acetobacteraceae</taxon>
        <taxon>Gluconacetobacter</taxon>
    </lineage>
</organism>
<dbReference type="Gene3D" id="1.10.3720.10">
    <property type="entry name" value="MetI-like"/>
    <property type="match status" value="1"/>
</dbReference>
<dbReference type="CDD" id="cd06261">
    <property type="entry name" value="TM_PBP2"/>
    <property type="match status" value="1"/>
</dbReference>
<dbReference type="EMBL" id="JABEQM010000013">
    <property type="protein sequence ID" value="MBB2202731.1"/>
    <property type="molecule type" value="Genomic_DNA"/>
</dbReference>
<keyword evidence="4 7" id="KW-0812">Transmembrane</keyword>
<feature type="transmembrane region" description="Helical" evidence="7">
    <location>
        <begin position="188"/>
        <end position="208"/>
    </location>
</feature>
<evidence type="ECO:0000256" key="4">
    <source>
        <dbReference type="ARBA" id="ARBA00022692"/>
    </source>
</evidence>
<feature type="transmembrane region" description="Helical" evidence="7">
    <location>
        <begin position="220"/>
        <end position="239"/>
    </location>
</feature>
<dbReference type="RefSeq" id="WP_182960378.1">
    <property type="nucleotide sequence ID" value="NZ_JABEQM010000013.1"/>
</dbReference>
<evidence type="ECO:0000256" key="6">
    <source>
        <dbReference type="ARBA" id="ARBA00023136"/>
    </source>
</evidence>
<dbReference type="Proteomes" id="UP000578030">
    <property type="component" value="Unassembled WGS sequence"/>
</dbReference>
<feature type="transmembrane region" description="Helical" evidence="7">
    <location>
        <begin position="165"/>
        <end position="182"/>
    </location>
</feature>
<evidence type="ECO:0000313" key="10">
    <source>
        <dbReference type="Proteomes" id="UP000578030"/>
    </source>
</evidence>
<comment type="caution">
    <text evidence="9">The sequence shown here is derived from an EMBL/GenBank/DDBJ whole genome shotgun (WGS) entry which is preliminary data.</text>
</comment>
<feature type="domain" description="ABC transmembrane type-1" evidence="8">
    <location>
        <begin position="59"/>
        <end position="243"/>
    </location>
</feature>
<comment type="subcellular location">
    <subcellularLocation>
        <location evidence="1 7">Cell membrane</location>
        <topology evidence="1 7">Multi-pass membrane protein</topology>
    </subcellularLocation>
</comment>
<evidence type="ECO:0000256" key="1">
    <source>
        <dbReference type="ARBA" id="ARBA00004651"/>
    </source>
</evidence>
<dbReference type="GO" id="GO:0055085">
    <property type="term" value="P:transmembrane transport"/>
    <property type="evidence" value="ECO:0007669"/>
    <property type="project" value="InterPro"/>
</dbReference>
<evidence type="ECO:0000256" key="3">
    <source>
        <dbReference type="ARBA" id="ARBA00022475"/>
    </source>
</evidence>
<feature type="transmembrane region" description="Helical" evidence="7">
    <location>
        <begin position="97"/>
        <end position="119"/>
    </location>
</feature>
<keyword evidence="3" id="KW-1003">Cell membrane</keyword>